<dbReference type="Proteomes" id="UP000018144">
    <property type="component" value="Unassembled WGS sequence"/>
</dbReference>
<organism evidence="1 2">
    <name type="scientific">Pyronema omphalodes (strain CBS 100304)</name>
    <name type="common">Pyronema confluens</name>
    <dbReference type="NCBI Taxonomy" id="1076935"/>
    <lineage>
        <taxon>Eukaryota</taxon>
        <taxon>Fungi</taxon>
        <taxon>Dikarya</taxon>
        <taxon>Ascomycota</taxon>
        <taxon>Pezizomycotina</taxon>
        <taxon>Pezizomycetes</taxon>
        <taxon>Pezizales</taxon>
        <taxon>Pyronemataceae</taxon>
        <taxon>Pyronema</taxon>
    </lineage>
</organism>
<keyword evidence="2" id="KW-1185">Reference proteome</keyword>
<dbReference type="AlphaFoldDB" id="U4L3S5"/>
<reference evidence="1 2" key="1">
    <citation type="journal article" date="2013" name="PLoS Genet.">
        <title>The genome and development-dependent transcriptomes of Pyronema confluens: a window into fungal evolution.</title>
        <authorList>
            <person name="Traeger S."/>
            <person name="Altegoer F."/>
            <person name="Freitag M."/>
            <person name="Gabaldon T."/>
            <person name="Kempken F."/>
            <person name="Kumar A."/>
            <person name="Marcet-Houben M."/>
            <person name="Poggeler S."/>
            <person name="Stajich J.E."/>
            <person name="Nowrousian M."/>
        </authorList>
    </citation>
    <scope>NUCLEOTIDE SEQUENCE [LARGE SCALE GENOMIC DNA]</scope>
    <source>
        <strain evidence="2">CBS 100304</strain>
        <tissue evidence="1">Vegetative mycelium</tissue>
    </source>
</reference>
<evidence type="ECO:0000313" key="2">
    <source>
        <dbReference type="Proteomes" id="UP000018144"/>
    </source>
</evidence>
<dbReference type="EMBL" id="HF935555">
    <property type="protein sequence ID" value="CCX10701.1"/>
    <property type="molecule type" value="Genomic_DNA"/>
</dbReference>
<accession>U4L3S5</accession>
<proteinExistence type="predicted"/>
<protein>
    <submittedName>
        <fullName evidence="1">Uncharacterized protein</fullName>
    </submittedName>
</protein>
<gene>
    <name evidence="1" type="ORF">PCON_10295</name>
</gene>
<evidence type="ECO:0000313" key="1">
    <source>
        <dbReference type="EMBL" id="CCX10701.1"/>
    </source>
</evidence>
<name>U4L3S5_PYROM</name>
<sequence>MVVVRVYDKVSAVCTVSDTSWLNIGVYIIVNQLQLRLLLRARG</sequence>